<dbReference type="InterPro" id="IPR043128">
    <property type="entry name" value="Rev_trsase/Diguanyl_cyclase"/>
</dbReference>
<proteinExistence type="predicted"/>
<sequence>MTWSVWHVSPVITSIFFILGVFTLYQVVFNWLKTVVHEKKVPISDNVVKSFSGVVYMLIFIFSMQSTIVGKTISWEFMNFIIIALIFCAYFLDIRVPIYYFVPIILVYMLFNHSIGYWESWCHALSVMFSYWSFNYIRRLPSRAHPFIGYIIVGVIWGGIMWFFVALKFHLTTSVFLQEWGYLVIFEGLLYSYVRMLLRESELKGHLEAFANHDALTKSENYAAYTSEMKYLFSNSLRNNLNLSMMMFDIDHFRHVNDTYGHLAGDLVLQKAVATAQNVIDDNDPKVKLYRTGGEEFNVIFPGYDLPATEPIVHQIFNSLNHLTVKSSDDEISFTVSMGVSGISSTDKKPDDFYKRVDDNLYHSKKNGRMQITAI</sequence>
<dbReference type="Pfam" id="PF00990">
    <property type="entry name" value="GGDEF"/>
    <property type="match status" value="1"/>
</dbReference>
<dbReference type="Gene3D" id="3.30.70.270">
    <property type="match status" value="1"/>
</dbReference>
<feature type="transmembrane region" description="Helical" evidence="1">
    <location>
        <begin position="180"/>
        <end position="198"/>
    </location>
</feature>
<feature type="transmembrane region" description="Helical" evidence="1">
    <location>
        <begin position="75"/>
        <end position="92"/>
    </location>
</feature>
<keyword evidence="1" id="KW-0472">Membrane</keyword>
<dbReference type="GO" id="GO:0052621">
    <property type="term" value="F:diguanylate cyclase activity"/>
    <property type="evidence" value="ECO:0007669"/>
    <property type="project" value="TreeGrafter"/>
</dbReference>
<keyword evidence="1" id="KW-0812">Transmembrane</keyword>
<gene>
    <name evidence="3" type="ORF">D1B17_05355</name>
</gene>
<dbReference type="Proteomes" id="UP000267208">
    <property type="component" value="Chromosome"/>
</dbReference>
<organism evidence="3 4">
    <name type="scientific">Companilactobacillus zhachilii</name>
    <dbReference type="NCBI Taxonomy" id="2304606"/>
    <lineage>
        <taxon>Bacteria</taxon>
        <taxon>Bacillati</taxon>
        <taxon>Bacillota</taxon>
        <taxon>Bacilli</taxon>
        <taxon>Lactobacillales</taxon>
        <taxon>Lactobacillaceae</taxon>
        <taxon>Companilactobacillus</taxon>
    </lineage>
</organism>
<dbReference type="PANTHER" id="PTHR45138:SF9">
    <property type="entry name" value="DIGUANYLATE CYCLASE DGCM-RELATED"/>
    <property type="match status" value="1"/>
</dbReference>
<dbReference type="SUPFAM" id="SSF55073">
    <property type="entry name" value="Nucleotide cyclase"/>
    <property type="match status" value="1"/>
</dbReference>
<dbReference type="InterPro" id="IPR000160">
    <property type="entry name" value="GGDEF_dom"/>
</dbReference>
<dbReference type="SMART" id="SM00267">
    <property type="entry name" value="GGDEF"/>
    <property type="match status" value="1"/>
</dbReference>
<dbReference type="PANTHER" id="PTHR45138">
    <property type="entry name" value="REGULATORY COMPONENTS OF SENSORY TRANSDUCTION SYSTEM"/>
    <property type="match status" value="1"/>
</dbReference>
<keyword evidence="4" id="KW-1185">Reference proteome</keyword>
<evidence type="ECO:0000313" key="4">
    <source>
        <dbReference type="Proteomes" id="UP000267208"/>
    </source>
</evidence>
<evidence type="ECO:0000259" key="2">
    <source>
        <dbReference type="PROSITE" id="PS50887"/>
    </source>
</evidence>
<dbReference type="RefSeq" id="WP_120142331.1">
    <property type="nucleotide sequence ID" value="NZ_CP031933.2"/>
</dbReference>
<dbReference type="PROSITE" id="PS50887">
    <property type="entry name" value="GGDEF"/>
    <property type="match status" value="1"/>
</dbReference>
<protein>
    <submittedName>
        <fullName evidence="3">GGDEF domain-containing protein</fullName>
    </submittedName>
</protein>
<dbReference type="InterPro" id="IPR029787">
    <property type="entry name" value="Nucleotide_cyclase"/>
</dbReference>
<reference evidence="4" key="1">
    <citation type="submission" date="2018-08" db="EMBL/GenBank/DDBJ databases">
        <title>Genome of Lactobacillus sp. HBUAS52074.</title>
        <authorList>
            <person name="Guo Z."/>
            <person name="Zhang Z.D."/>
        </authorList>
    </citation>
    <scope>NUCLEOTIDE SEQUENCE [LARGE SCALE GENOMIC DNA]</scope>
    <source>
        <strain evidence="4">HBUAS52074</strain>
    </source>
</reference>
<keyword evidence="1" id="KW-1133">Transmembrane helix</keyword>
<dbReference type="OrthoDB" id="9759607at2"/>
<dbReference type="CDD" id="cd01949">
    <property type="entry name" value="GGDEF"/>
    <property type="match status" value="1"/>
</dbReference>
<name>A0A386PTB8_9LACO</name>
<feature type="transmembrane region" description="Helical" evidence="1">
    <location>
        <begin position="147"/>
        <end position="165"/>
    </location>
</feature>
<feature type="domain" description="GGDEF" evidence="2">
    <location>
        <begin position="241"/>
        <end position="375"/>
    </location>
</feature>
<dbReference type="AlphaFoldDB" id="A0A386PTB8"/>
<evidence type="ECO:0000256" key="1">
    <source>
        <dbReference type="SAM" id="Phobius"/>
    </source>
</evidence>
<dbReference type="KEGG" id="lzh:D1B17_05355"/>
<dbReference type="InterPro" id="IPR050469">
    <property type="entry name" value="Diguanylate_Cyclase"/>
</dbReference>
<dbReference type="NCBIfam" id="TIGR00254">
    <property type="entry name" value="GGDEF"/>
    <property type="match status" value="1"/>
</dbReference>
<feature type="transmembrane region" description="Helical" evidence="1">
    <location>
        <begin position="7"/>
        <end position="27"/>
    </location>
</feature>
<feature type="transmembrane region" description="Helical" evidence="1">
    <location>
        <begin position="47"/>
        <end position="63"/>
    </location>
</feature>
<dbReference type="EMBL" id="CP031933">
    <property type="protein sequence ID" value="AYE38089.1"/>
    <property type="molecule type" value="Genomic_DNA"/>
</dbReference>
<feature type="transmembrane region" description="Helical" evidence="1">
    <location>
        <begin position="98"/>
        <end position="118"/>
    </location>
</feature>
<accession>A0A386PTB8</accession>
<evidence type="ECO:0000313" key="3">
    <source>
        <dbReference type="EMBL" id="AYE38089.1"/>
    </source>
</evidence>